<dbReference type="PANTHER" id="PTHR33070:SF109">
    <property type="entry name" value="DOMAIN PROTEIN, PUTATIVE (DUF241)-RELATED"/>
    <property type="match status" value="1"/>
</dbReference>
<proteinExistence type="predicted"/>
<reference evidence="2 3" key="1">
    <citation type="journal article" date="2023" name="Plants (Basel)">
        <title>Bridging the Gap: Combining Genomics and Transcriptomics Approaches to Understand Stylosanthes scabra, an Orphan Legume from the Brazilian Caatinga.</title>
        <authorList>
            <person name="Ferreira-Neto J.R.C."/>
            <person name="da Silva M.D."/>
            <person name="Binneck E."/>
            <person name="de Melo N.F."/>
            <person name="da Silva R.H."/>
            <person name="de Melo A.L.T.M."/>
            <person name="Pandolfi V."/>
            <person name="Bustamante F.O."/>
            <person name="Brasileiro-Vidal A.C."/>
            <person name="Benko-Iseppon A.M."/>
        </authorList>
    </citation>
    <scope>NUCLEOTIDE SEQUENCE [LARGE SCALE GENOMIC DNA]</scope>
    <source>
        <tissue evidence="2">Leaves</tissue>
    </source>
</reference>
<organism evidence="2 3">
    <name type="scientific">Stylosanthes scabra</name>
    <dbReference type="NCBI Taxonomy" id="79078"/>
    <lineage>
        <taxon>Eukaryota</taxon>
        <taxon>Viridiplantae</taxon>
        <taxon>Streptophyta</taxon>
        <taxon>Embryophyta</taxon>
        <taxon>Tracheophyta</taxon>
        <taxon>Spermatophyta</taxon>
        <taxon>Magnoliopsida</taxon>
        <taxon>eudicotyledons</taxon>
        <taxon>Gunneridae</taxon>
        <taxon>Pentapetalae</taxon>
        <taxon>rosids</taxon>
        <taxon>fabids</taxon>
        <taxon>Fabales</taxon>
        <taxon>Fabaceae</taxon>
        <taxon>Papilionoideae</taxon>
        <taxon>50 kb inversion clade</taxon>
        <taxon>dalbergioids sensu lato</taxon>
        <taxon>Dalbergieae</taxon>
        <taxon>Pterocarpus clade</taxon>
        <taxon>Stylosanthes</taxon>
    </lineage>
</organism>
<feature type="region of interest" description="Disordered" evidence="1">
    <location>
        <begin position="1"/>
        <end position="27"/>
    </location>
</feature>
<dbReference type="InterPro" id="IPR004320">
    <property type="entry name" value="BPS1_pln"/>
</dbReference>
<evidence type="ECO:0000256" key="1">
    <source>
        <dbReference type="SAM" id="MobiDB-lite"/>
    </source>
</evidence>
<name>A0ABU6SL03_9FABA</name>
<dbReference type="Pfam" id="PF03087">
    <property type="entry name" value="BPS1"/>
    <property type="match status" value="1"/>
</dbReference>
<dbReference type="Proteomes" id="UP001341840">
    <property type="component" value="Unassembled WGS sequence"/>
</dbReference>
<dbReference type="EMBL" id="JASCZI010060890">
    <property type="protein sequence ID" value="MED6136623.1"/>
    <property type="molecule type" value="Genomic_DNA"/>
</dbReference>
<comment type="caution">
    <text evidence="2">The sequence shown here is derived from an EMBL/GenBank/DDBJ whole genome shotgun (WGS) entry which is preliminary data.</text>
</comment>
<gene>
    <name evidence="2" type="ORF">PIB30_057674</name>
</gene>
<evidence type="ECO:0000313" key="2">
    <source>
        <dbReference type="EMBL" id="MED6136623.1"/>
    </source>
</evidence>
<keyword evidence="3" id="KW-1185">Reference proteome</keyword>
<feature type="compositionally biased region" description="Polar residues" evidence="1">
    <location>
        <begin position="8"/>
        <end position="27"/>
    </location>
</feature>
<accession>A0ABU6SL03</accession>
<protein>
    <submittedName>
        <fullName evidence="2">Uncharacterized protein</fullName>
    </submittedName>
</protein>
<evidence type="ECO:0000313" key="3">
    <source>
        <dbReference type="Proteomes" id="UP001341840"/>
    </source>
</evidence>
<dbReference type="PANTHER" id="PTHR33070">
    <property type="entry name" value="OS06G0725500 PROTEIN"/>
    <property type="match status" value="1"/>
</dbReference>
<sequence length="127" mass="14250">MASKSHVRSNSFPNGSHPSSMKVQEDLSNLRTWESTSTSTSESICIGFSLLQDLYVSLDDLLIVSSTQKVISQKHGDQCFEEIMDGSVRILDICGITRDPFTHLLEGERMIQPLKQALLNTIHSQRR</sequence>